<evidence type="ECO:0000313" key="1">
    <source>
        <dbReference type="EMBL" id="KAJ9653415.1"/>
    </source>
</evidence>
<proteinExistence type="predicted"/>
<dbReference type="EMBL" id="JAPDRQ010000155">
    <property type="protein sequence ID" value="KAJ9653415.1"/>
    <property type="molecule type" value="Genomic_DNA"/>
</dbReference>
<dbReference type="Proteomes" id="UP001172386">
    <property type="component" value="Unassembled WGS sequence"/>
</dbReference>
<gene>
    <name evidence="1" type="ORF">H2198_007413</name>
</gene>
<evidence type="ECO:0000313" key="2">
    <source>
        <dbReference type="Proteomes" id="UP001172386"/>
    </source>
</evidence>
<organism evidence="1 2">
    <name type="scientific">Neophaeococcomyces mojaviensis</name>
    <dbReference type="NCBI Taxonomy" id="3383035"/>
    <lineage>
        <taxon>Eukaryota</taxon>
        <taxon>Fungi</taxon>
        <taxon>Dikarya</taxon>
        <taxon>Ascomycota</taxon>
        <taxon>Pezizomycotina</taxon>
        <taxon>Eurotiomycetes</taxon>
        <taxon>Chaetothyriomycetidae</taxon>
        <taxon>Chaetothyriales</taxon>
        <taxon>Chaetothyriales incertae sedis</taxon>
        <taxon>Neophaeococcomyces</taxon>
    </lineage>
</organism>
<reference evidence="1" key="1">
    <citation type="submission" date="2022-10" db="EMBL/GenBank/DDBJ databases">
        <title>Culturing micro-colonial fungi from biological soil crusts in the Mojave desert and describing Neophaeococcomyces mojavensis, and introducing the new genera and species Taxawa tesnikishii.</title>
        <authorList>
            <person name="Kurbessoian T."/>
            <person name="Stajich J.E."/>
        </authorList>
    </citation>
    <scope>NUCLEOTIDE SEQUENCE</scope>
    <source>
        <strain evidence="1">JES_112</strain>
    </source>
</reference>
<accession>A0ACC3A063</accession>
<comment type="caution">
    <text evidence="1">The sequence shown here is derived from an EMBL/GenBank/DDBJ whole genome shotgun (WGS) entry which is preliminary data.</text>
</comment>
<sequence length="298" mass="35283">MSRHERQRSRSLSLEAQSQLKSRHEEDRSYRVHEHRSRKDRDRDRNRSYSPNRGHHARRKARRSLSPRSDNEDNSQDNRKRRYRDRSPRDLRNSHRQRRHSRSQSYSPQRALERSHAPLPSQNQAFSKEQDTSNPPVEKQKPNFALTGRLAAASNTVQTANQTIILKYHEPAEARKPPSKDSWRMYIFKDDEIIDTVQLFEQSCWLFGREAAVVDVMVEHPSASKQHAVVQFRYIEKRNEFGDKVGRVRPYVIDLESANGTFVNEERIPEAKYVEVRDKDVLRFGHSRREYVFQLPKG</sequence>
<keyword evidence="2" id="KW-1185">Reference proteome</keyword>
<name>A0ACC3A063_9EURO</name>
<protein>
    <submittedName>
        <fullName evidence="1">Uncharacterized protein</fullName>
    </submittedName>
</protein>